<keyword evidence="4" id="KW-0805">Transcription regulation</keyword>
<keyword evidence="2" id="KW-0479">Metal-binding</keyword>
<feature type="domain" description="Zn(2)-C6 fungal-type" evidence="9">
    <location>
        <begin position="11"/>
        <end position="41"/>
    </location>
</feature>
<dbReference type="GO" id="GO:0000981">
    <property type="term" value="F:DNA-binding transcription factor activity, RNA polymerase II-specific"/>
    <property type="evidence" value="ECO:0007669"/>
    <property type="project" value="InterPro"/>
</dbReference>
<dbReference type="Pfam" id="PF04082">
    <property type="entry name" value="Fungal_trans"/>
    <property type="match status" value="1"/>
</dbReference>
<dbReference type="InterPro" id="IPR051615">
    <property type="entry name" value="Transcr_Regulatory_Elem"/>
</dbReference>
<dbReference type="PANTHER" id="PTHR31313">
    <property type="entry name" value="TY1 ENHANCER ACTIVATOR"/>
    <property type="match status" value="1"/>
</dbReference>
<feature type="compositionally biased region" description="Pro residues" evidence="8">
    <location>
        <begin position="139"/>
        <end position="149"/>
    </location>
</feature>
<dbReference type="EMBL" id="RSCD01000011">
    <property type="protein sequence ID" value="RSH90285.1"/>
    <property type="molecule type" value="Genomic_DNA"/>
</dbReference>
<dbReference type="PANTHER" id="PTHR31313:SF81">
    <property type="entry name" value="TY1 ENHANCER ACTIVATOR"/>
    <property type="match status" value="1"/>
</dbReference>
<evidence type="ECO:0000256" key="6">
    <source>
        <dbReference type="ARBA" id="ARBA00023163"/>
    </source>
</evidence>
<dbReference type="InterPro" id="IPR007219">
    <property type="entry name" value="XnlR_reg_dom"/>
</dbReference>
<evidence type="ECO:0000313" key="11">
    <source>
        <dbReference type="Proteomes" id="UP000279259"/>
    </source>
</evidence>
<evidence type="ECO:0000256" key="8">
    <source>
        <dbReference type="SAM" id="MobiDB-lite"/>
    </source>
</evidence>
<proteinExistence type="predicted"/>
<dbReference type="PROSITE" id="PS00463">
    <property type="entry name" value="ZN2_CY6_FUNGAL_1"/>
    <property type="match status" value="1"/>
</dbReference>
<dbReference type="Proteomes" id="UP000279259">
    <property type="component" value="Unassembled WGS sequence"/>
</dbReference>
<evidence type="ECO:0000256" key="1">
    <source>
        <dbReference type="ARBA" id="ARBA00004123"/>
    </source>
</evidence>
<keyword evidence="5" id="KW-0238">DNA-binding</keyword>
<dbReference type="Gene3D" id="4.10.240.10">
    <property type="entry name" value="Zn(2)-C6 fungal-type DNA-binding domain"/>
    <property type="match status" value="1"/>
</dbReference>
<dbReference type="OrthoDB" id="2568682at2759"/>
<evidence type="ECO:0000256" key="2">
    <source>
        <dbReference type="ARBA" id="ARBA00022723"/>
    </source>
</evidence>
<accession>A0A427YGJ8</accession>
<dbReference type="InterPro" id="IPR036864">
    <property type="entry name" value="Zn2-C6_fun-type_DNA-bd_sf"/>
</dbReference>
<evidence type="ECO:0000256" key="5">
    <source>
        <dbReference type="ARBA" id="ARBA00023125"/>
    </source>
</evidence>
<evidence type="ECO:0000256" key="4">
    <source>
        <dbReference type="ARBA" id="ARBA00023015"/>
    </source>
</evidence>
<dbReference type="GO" id="GO:0006351">
    <property type="term" value="P:DNA-templated transcription"/>
    <property type="evidence" value="ECO:0007669"/>
    <property type="project" value="InterPro"/>
</dbReference>
<dbReference type="SUPFAM" id="SSF54909">
    <property type="entry name" value="Dimeric alpha+beta barrel"/>
    <property type="match status" value="1"/>
</dbReference>
<reference evidence="10 11" key="1">
    <citation type="submission" date="2018-11" db="EMBL/GenBank/DDBJ databases">
        <title>Genome sequence of Saitozyma podzolica DSM 27192.</title>
        <authorList>
            <person name="Aliyu H."/>
            <person name="Gorte O."/>
            <person name="Ochsenreither K."/>
        </authorList>
    </citation>
    <scope>NUCLEOTIDE SEQUENCE [LARGE SCALE GENOMIC DNA]</scope>
    <source>
        <strain evidence="10 11">DSM 27192</strain>
    </source>
</reference>
<gene>
    <name evidence="10" type="ORF">EHS25_001619</name>
</gene>
<keyword evidence="6" id="KW-0804">Transcription</keyword>
<comment type="subcellular location">
    <subcellularLocation>
        <location evidence="1">Nucleus</location>
    </subcellularLocation>
</comment>
<sequence length="656" mass="73321">MSQPRRNITVACQACRRRKVRCDGVQPTCARCSRKGIACDFAQSIDQRKENRPHRRIAELEAEVKRLEIELQNARLSGFRGLPEMDAADYLNSNKAVTHRDEDSDNSDGNGQGLTDYRAEDSLQVDTQTGRTVFLGPTSIPPRPDPGPPENELQWFPGLPTATQDQPGAFQWASQDSNELLDLYFTFLNGFCAFVDETTFRRDMEILGPSGTSSNAYSPFLHCSILAVAAHLSNRPTHAPSPEHGPGTKGINYMQEAVRLFSKEIERPRPSTVTGLVFLWMFLADLGKTSMAWLYSELGLHINPQPLVDDGKMSTETAMLRSHSFWTVYVEDKLMALYLGRAPAVTDNDFNVPVPLEAENITDPGGLHGFEHALIALGEICTRILRLLYGLKGVPEKAHRESAEIKRSLQEWPERLPPHLRLGAGFSLNRATPQVMTIHATYNTVVILFYRTLMRRHCLDAPEGQRCFEAALSTLAIARGYDLTYGFRRAPITMSQNLYVAGSVLVLILADLFDQDGKATQRETAHRSLDEVVSLLSVLAESWGCARQALNALNALKPEYGTHYCLAIRMPRLLRYLQLPVIHPSGSQSWDSVSIYVYPSEADFRAATKTSTAQALFEDTALFMDESTIQETFLKFDQEFIAVIPATQSWFAQGEL</sequence>
<dbReference type="GO" id="GO:0005634">
    <property type="term" value="C:nucleus"/>
    <property type="evidence" value="ECO:0007669"/>
    <property type="project" value="UniProtKB-SubCell"/>
</dbReference>
<evidence type="ECO:0000256" key="7">
    <source>
        <dbReference type="ARBA" id="ARBA00023242"/>
    </source>
</evidence>
<keyword evidence="11" id="KW-1185">Reference proteome</keyword>
<dbReference type="InterPro" id="IPR011008">
    <property type="entry name" value="Dimeric_a/b-barrel"/>
</dbReference>
<dbReference type="CDD" id="cd12148">
    <property type="entry name" value="fungal_TF_MHR"/>
    <property type="match status" value="1"/>
</dbReference>
<dbReference type="AlphaFoldDB" id="A0A427YGJ8"/>
<dbReference type="SMART" id="SM00066">
    <property type="entry name" value="GAL4"/>
    <property type="match status" value="1"/>
</dbReference>
<evidence type="ECO:0000313" key="10">
    <source>
        <dbReference type="EMBL" id="RSH90285.1"/>
    </source>
</evidence>
<dbReference type="GO" id="GO:0003677">
    <property type="term" value="F:DNA binding"/>
    <property type="evidence" value="ECO:0007669"/>
    <property type="project" value="UniProtKB-KW"/>
</dbReference>
<keyword evidence="7" id="KW-0539">Nucleus</keyword>
<dbReference type="GO" id="GO:0008270">
    <property type="term" value="F:zinc ion binding"/>
    <property type="evidence" value="ECO:0007669"/>
    <property type="project" value="InterPro"/>
</dbReference>
<organism evidence="10 11">
    <name type="scientific">Saitozyma podzolica</name>
    <dbReference type="NCBI Taxonomy" id="1890683"/>
    <lineage>
        <taxon>Eukaryota</taxon>
        <taxon>Fungi</taxon>
        <taxon>Dikarya</taxon>
        <taxon>Basidiomycota</taxon>
        <taxon>Agaricomycotina</taxon>
        <taxon>Tremellomycetes</taxon>
        <taxon>Tremellales</taxon>
        <taxon>Trimorphomycetaceae</taxon>
        <taxon>Saitozyma</taxon>
    </lineage>
</organism>
<evidence type="ECO:0000259" key="9">
    <source>
        <dbReference type="PROSITE" id="PS50048"/>
    </source>
</evidence>
<dbReference type="Pfam" id="PF00172">
    <property type="entry name" value="Zn_clus"/>
    <property type="match status" value="1"/>
</dbReference>
<dbReference type="PROSITE" id="PS50048">
    <property type="entry name" value="ZN2_CY6_FUNGAL_2"/>
    <property type="match status" value="1"/>
</dbReference>
<comment type="caution">
    <text evidence="10">The sequence shown here is derived from an EMBL/GenBank/DDBJ whole genome shotgun (WGS) entry which is preliminary data.</text>
</comment>
<protein>
    <recommendedName>
        <fullName evidence="9">Zn(2)-C6 fungal-type domain-containing protein</fullName>
    </recommendedName>
</protein>
<dbReference type="InterPro" id="IPR001138">
    <property type="entry name" value="Zn2Cys6_DnaBD"/>
</dbReference>
<dbReference type="STRING" id="1890683.A0A427YGJ8"/>
<keyword evidence="3" id="KW-0862">Zinc</keyword>
<feature type="region of interest" description="Disordered" evidence="8">
    <location>
        <begin position="97"/>
        <end position="153"/>
    </location>
</feature>
<dbReference type="SUPFAM" id="SSF57701">
    <property type="entry name" value="Zn2/Cys6 DNA-binding domain"/>
    <property type="match status" value="1"/>
</dbReference>
<dbReference type="CDD" id="cd00067">
    <property type="entry name" value="GAL4"/>
    <property type="match status" value="1"/>
</dbReference>
<evidence type="ECO:0000256" key="3">
    <source>
        <dbReference type="ARBA" id="ARBA00022833"/>
    </source>
</evidence>
<name>A0A427YGJ8_9TREE</name>
<dbReference type="Gene3D" id="3.30.70.100">
    <property type="match status" value="1"/>
</dbReference>